<protein>
    <submittedName>
        <fullName evidence="1">Retrovirus-related Pol polyprotein from type-1 retrotransposable element R2</fullName>
    </submittedName>
</protein>
<dbReference type="EMBL" id="BMAW01061478">
    <property type="protein sequence ID" value="GFT31326.1"/>
    <property type="molecule type" value="Genomic_DNA"/>
</dbReference>
<gene>
    <name evidence="1" type="primary">PO21_17</name>
    <name evidence="1" type="ORF">NPIL_605901</name>
</gene>
<reference evidence="1" key="1">
    <citation type="submission" date="2020-08" db="EMBL/GenBank/DDBJ databases">
        <title>Multicomponent nature underlies the extraordinary mechanical properties of spider dragline silk.</title>
        <authorList>
            <person name="Kono N."/>
            <person name="Nakamura H."/>
            <person name="Mori M."/>
            <person name="Yoshida Y."/>
            <person name="Ohtoshi R."/>
            <person name="Malay A.D."/>
            <person name="Moran D.A.P."/>
            <person name="Tomita M."/>
            <person name="Numata K."/>
            <person name="Arakawa K."/>
        </authorList>
    </citation>
    <scope>NUCLEOTIDE SEQUENCE</scope>
</reference>
<evidence type="ECO:0000313" key="1">
    <source>
        <dbReference type="EMBL" id="GFT31326.1"/>
    </source>
</evidence>
<comment type="caution">
    <text evidence="1">The sequence shown here is derived from an EMBL/GenBank/DDBJ whole genome shotgun (WGS) entry which is preliminary data.</text>
</comment>
<sequence>EHIRKPFVPRKSLADDTQAIQKAYSWKRRKCIRELVNPNPSRCHLSSGALFNHFNNFWSLPEQDSSPDFLPLIVEDFSKELVCECLIAAENTTSGPDKFTYKHCREIYPKGKILSKLFNICLSLKRIPSSWKSSTTILIHKKGTPDEI</sequence>
<evidence type="ECO:0000313" key="2">
    <source>
        <dbReference type="Proteomes" id="UP000887013"/>
    </source>
</evidence>
<dbReference type="Proteomes" id="UP000887013">
    <property type="component" value="Unassembled WGS sequence"/>
</dbReference>
<accession>A0A8X6TNV9</accession>
<feature type="non-terminal residue" evidence="1">
    <location>
        <position position="1"/>
    </location>
</feature>
<name>A0A8X6TNV9_NEPPI</name>
<dbReference type="OrthoDB" id="6628767at2759"/>
<dbReference type="AlphaFoldDB" id="A0A8X6TNV9"/>
<organism evidence="1 2">
    <name type="scientific">Nephila pilipes</name>
    <name type="common">Giant wood spider</name>
    <name type="synonym">Nephila maculata</name>
    <dbReference type="NCBI Taxonomy" id="299642"/>
    <lineage>
        <taxon>Eukaryota</taxon>
        <taxon>Metazoa</taxon>
        <taxon>Ecdysozoa</taxon>
        <taxon>Arthropoda</taxon>
        <taxon>Chelicerata</taxon>
        <taxon>Arachnida</taxon>
        <taxon>Araneae</taxon>
        <taxon>Araneomorphae</taxon>
        <taxon>Entelegynae</taxon>
        <taxon>Araneoidea</taxon>
        <taxon>Nephilidae</taxon>
        <taxon>Nephila</taxon>
    </lineage>
</organism>
<keyword evidence="2" id="KW-1185">Reference proteome</keyword>
<proteinExistence type="predicted"/>